<dbReference type="AlphaFoldDB" id="A0A2K5MVW0"/>
<keyword evidence="3" id="KW-1185">Reference proteome</keyword>
<dbReference type="Proteomes" id="UP000233060">
    <property type="component" value="Unassembled WGS sequence"/>
</dbReference>
<evidence type="ECO:0000256" key="1">
    <source>
        <dbReference type="SAM" id="MobiDB-lite"/>
    </source>
</evidence>
<evidence type="ECO:0000313" key="2">
    <source>
        <dbReference type="Ensembl" id="ENSCATP00000029326.1"/>
    </source>
</evidence>
<protein>
    <submittedName>
        <fullName evidence="2">Adenylate kinase 9</fullName>
    </submittedName>
</protein>
<dbReference type="GeneTree" id="ENSGT00740000115564"/>
<proteinExistence type="predicted"/>
<gene>
    <name evidence="2" type="primary">AK9</name>
</gene>
<evidence type="ECO:0000313" key="3">
    <source>
        <dbReference type="Proteomes" id="UP000233060"/>
    </source>
</evidence>
<dbReference type="Bgee" id="ENSCATG00000037888">
    <property type="expression patterns" value="Expressed in adult mammalian kidney and 7 other cell types or tissues"/>
</dbReference>
<reference evidence="2" key="1">
    <citation type="submission" date="2025-08" db="UniProtKB">
        <authorList>
            <consortium name="Ensembl"/>
        </authorList>
    </citation>
    <scope>IDENTIFICATION</scope>
</reference>
<reference evidence="2" key="2">
    <citation type="submission" date="2025-09" db="UniProtKB">
        <authorList>
            <consortium name="Ensembl"/>
        </authorList>
    </citation>
    <scope>IDENTIFICATION</scope>
</reference>
<accession>A0A2K5MVW0</accession>
<feature type="region of interest" description="Disordered" evidence="1">
    <location>
        <begin position="31"/>
        <end position="60"/>
    </location>
</feature>
<name>A0A2K5MVW0_CERAT</name>
<dbReference type="Ensembl" id="ENSCATT00000053582.1">
    <property type="protein sequence ID" value="ENSCATP00000029326.1"/>
    <property type="gene ID" value="ENSCATG00000037888.1"/>
</dbReference>
<sequence>MICAREFLGKDSTIIRDTYTVETSGILKSLRIRGKRRKKPKRTEKEKRRKRRKSKKKKRHLLPKCRWWLKFFII</sequence>
<organism evidence="2 3">
    <name type="scientific">Cercocebus atys</name>
    <name type="common">Sooty mangabey</name>
    <name type="synonym">Cercocebus torquatus atys</name>
    <dbReference type="NCBI Taxonomy" id="9531"/>
    <lineage>
        <taxon>Eukaryota</taxon>
        <taxon>Metazoa</taxon>
        <taxon>Chordata</taxon>
        <taxon>Craniata</taxon>
        <taxon>Vertebrata</taxon>
        <taxon>Euteleostomi</taxon>
        <taxon>Mammalia</taxon>
        <taxon>Eutheria</taxon>
        <taxon>Euarchontoglires</taxon>
        <taxon>Primates</taxon>
        <taxon>Haplorrhini</taxon>
        <taxon>Catarrhini</taxon>
        <taxon>Cercopithecidae</taxon>
        <taxon>Cercopithecinae</taxon>
        <taxon>Cercocebus</taxon>
    </lineage>
</organism>